<dbReference type="RefSeq" id="WP_011791547.1">
    <property type="nucleotide sequence ID" value="NC_008751.1"/>
</dbReference>
<accession>A0A0H3A5Q1</accession>
<organism evidence="2 3">
    <name type="scientific">Nitratidesulfovibrio vulgaris (strain DP4)</name>
    <name type="common">Desulfovibrio vulgaris</name>
    <dbReference type="NCBI Taxonomy" id="391774"/>
    <lineage>
        <taxon>Bacteria</taxon>
        <taxon>Pseudomonadati</taxon>
        <taxon>Thermodesulfobacteriota</taxon>
        <taxon>Desulfovibrionia</taxon>
        <taxon>Desulfovibrionales</taxon>
        <taxon>Desulfovibrionaceae</taxon>
        <taxon>Nitratidesulfovibrio</taxon>
    </lineage>
</organism>
<feature type="region of interest" description="Disordered" evidence="1">
    <location>
        <begin position="313"/>
        <end position="343"/>
    </location>
</feature>
<protein>
    <submittedName>
        <fullName evidence="2">Uncharacterized protein</fullName>
    </submittedName>
</protein>
<dbReference type="Proteomes" id="UP000009173">
    <property type="component" value="Chromosome"/>
</dbReference>
<dbReference type="AlphaFoldDB" id="A0A0H3A5Q1"/>
<gene>
    <name evidence="2" type="ordered locus">Dvul_0333</name>
</gene>
<feature type="compositionally biased region" description="Basic and acidic residues" evidence="1">
    <location>
        <begin position="333"/>
        <end position="343"/>
    </location>
</feature>
<reference evidence="3" key="1">
    <citation type="journal article" date="2009" name="Environ. Microbiol.">
        <title>Contribution of mobile genetic elements to Desulfovibrio vulgaris genome plasticity.</title>
        <authorList>
            <person name="Walker C.B."/>
            <person name="Stolyar S."/>
            <person name="Chivian D."/>
            <person name="Pinel N."/>
            <person name="Gabster J.A."/>
            <person name="Dehal P.S."/>
            <person name="He Z."/>
            <person name="Yang Z.K."/>
            <person name="Yen H.C."/>
            <person name="Zhou J."/>
            <person name="Wall J.D."/>
            <person name="Hazen T.C."/>
            <person name="Arkin A.P."/>
            <person name="Stahl D.A."/>
        </authorList>
    </citation>
    <scope>NUCLEOTIDE SEQUENCE [LARGE SCALE GENOMIC DNA]</scope>
    <source>
        <strain evidence="3">DP4</strain>
    </source>
</reference>
<feature type="compositionally biased region" description="Low complexity" evidence="1">
    <location>
        <begin position="1"/>
        <end position="22"/>
    </location>
</feature>
<evidence type="ECO:0000313" key="2">
    <source>
        <dbReference type="EMBL" id="ABM27356.1"/>
    </source>
</evidence>
<dbReference type="KEGG" id="dvl:Dvul_0333"/>
<feature type="compositionally biased region" description="Basic residues" evidence="1">
    <location>
        <begin position="317"/>
        <end position="332"/>
    </location>
</feature>
<evidence type="ECO:0000313" key="3">
    <source>
        <dbReference type="Proteomes" id="UP000009173"/>
    </source>
</evidence>
<name>A0A0H3A5Q1_NITV4</name>
<proteinExistence type="predicted"/>
<evidence type="ECO:0000256" key="1">
    <source>
        <dbReference type="SAM" id="MobiDB-lite"/>
    </source>
</evidence>
<dbReference type="EMBL" id="CP000527">
    <property type="protein sequence ID" value="ABM27356.1"/>
    <property type="molecule type" value="Genomic_DNA"/>
</dbReference>
<sequence length="343" mass="37524">MPYTSRMTTTAMTPPSAPAACTHDSGTQPIHAVPAADKPAAGTPAHPATDGAYRLLVMGLAAGYHYGDVRPFVASLRETGFAGDCTLFVSPTTRDLDRIAAHDVDCRTIDRQTDYEALSHLPWNALRFFIYRDHLRRLPSLPDAVLLCDVRDIIFQSDPAARLWGTGLCCTLEDRRMTVGDCPYMRRWMCGHLGEPAWNAIAHHNISCSGTVAGGASAVLCYLDAMCDALLPFVPGPGMAGYDQGVHNHLLRNGALGIARLTDNSSGPILTLGYKTTMPERDNDGRILCDDGTPAVIVHQYDRMPGLFADVRARYAPPRRPRETRRPRKTDRQRRSAHGDTSA</sequence>
<dbReference type="HOGENOM" id="CLU_075745_0_0_7"/>
<feature type="region of interest" description="Disordered" evidence="1">
    <location>
        <begin position="1"/>
        <end position="24"/>
    </location>
</feature>